<feature type="compositionally biased region" description="Acidic residues" evidence="11">
    <location>
        <begin position="358"/>
        <end position="368"/>
    </location>
</feature>
<evidence type="ECO:0000256" key="7">
    <source>
        <dbReference type="ARBA" id="ARBA00022912"/>
    </source>
</evidence>
<dbReference type="EC" id="3.1.3.16" evidence="4"/>
<evidence type="ECO:0000259" key="12">
    <source>
        <dbReference type="PROSITE" id="PS51746"/>
    </source>
</evidence>
<dbReference type="SMART" id="SM00332">
    <property type="entry name" value="PP2Cc"/>
    <property type="match status" value="1"/>
</dbReference>
<evidence type="ECO:0000256" key="1">
    <source>
        <dbReference type="ARBA" id="ARBA00001936"/>
    </source>
</evidence>
<organism evidence="13 14">
    <name type="scientific">Hermanssonia centrifuga</name>
    <dbReference type="NCBI Taxonomy" id="98765"/>
    <lineage>
        <taxon>Eukaryota</taxon>
        <taxon>Fungi</taxon>
        <taxon>Dikarya</taxon>
        <taxon>Basidiomycota</taxon>
        <taxon>Agaricomycotina</taxon>
        <taxon>Agaricomycetes</taxon>
        <taxon>Polyporales</taxon>
        <taxon>Meruliaceae</taxon>
        <taxon>Hermanssonia</taxon>
    </lineage>
</organism>
<dbReference type="PANTHER" id="PTHR13832:SF565">
    <property type="entry name" value="AT28366P-RELATED"/>
    <property type="match status" value="1"/>
</dbReference>
<dbReference type="Proteomes" id="UP000186601">
    <property type="component" value="Unassembled WGS sequence"/>
</dbReference>
<dbReference type="GO" id="GO:0004722">
    <property type="term" value="F:protein serine/threonine phosphatase activity"/>
    <property type="evidence" value="ECO:0007669"/>
    <property type="project" value="UniProtKB-EC"/>
</dbReference>
<proteinExistence type="inferred from homology"/>
<comment type="catalytic activity">
    <reaction evidence="9">
        <text>O-phospho-L-threonyl-[protein] + H2O = L-threonyl-[protein] + phosphate</text>
        <dbReference type="Rhea" id="RHEA:47004"/>
        <dbReference type="Rhea" id="RHEA-COMP:11060"/>
        <dbReference type="Rhea" id="RHEA-COMP:11605"/>
        <dbReference type="ChEBI" id="CHEBI:15377"/>
        <dbReference type="ChEBI" id="CHEBI:30013"/>
        <dbReference type="ChEBI" id="CHEBI:43474"/>
        <dbReference type="ChEBI" id="CHEBI:61977"/>
        <dbReference type="EC" id="3.1.3.16"/>
    </reaction>
    <physiologicalReaction direction="left-to-right" evidence="9">
        <dbReference type="Rhea" id="RHEA:47005"/>
    </physiologicalReaction>
</comment>
<feature type="domain" description="PPM-type phosphatase" evidence="12">
    <location>
        <begin position="1"/>
        <end position="257"/>
    </location>
</feature>
<dbReference type="Pfam" id="PF00481">
    <property type="entry name" value="PP2C"/>
    <property type="match status" value="1"/>
</dbReference>
<keyword evidence="8" id="KW-0464">Manganese</keyword>
<dbReference type="InterPro" id="IPR015655">
    <property type="entry name" value="PP2C"/>
</dbReference>
<evidence type="ECO:0000256" key="10">
    <source>
        <dbReference type="RuleBase" id="RU003465"/>
    </source>
</evidence>
<dbReference type="PANTHER" id="PTHR13832">
    <property type="entry name" value="PROTEIN PHOSPHATASE 2C"/>
    <property type="match status" value="1"/>
</dbReference>
<evidence type="ECO:0000256" key="5">
    <source>
        <dbReference type="ARBA" id="ARBA00022723"/>
    </source>
</evidence>
<dbReference type="PROSITE" id="PS51746">
    <property type="entry name" value="PPM_2"/>
    <property type="match status" value="1"/>
</dbReference>
<feature type="compositionally biased region" description="Basic and acidic residues" evidence="11">
    <location>
        <begin position="424"/>
        <end position="435"/>
    </location>
</feature>
<dbReference type="PROSITE" id="PS01032">
    <property type="entry name" value="PPM_1"/>
    <property type="match status" value="1"/>
</dbReference>
<evidence type="ECO:0000313" key="13">
    <source>
        <dbReference type="EMBL" id="PSR74810.1"/>
    </source>
</evidence>
<dbReference type="InterPro" id="IPR036457">
    <property type="entry name" value="PPM-type-like_dom_sf"/>
</dbReference>
<dbReference type="OrthoDB" id="10264738at2759"/>
<dbReference type="SUPFAM" id="SSF81606">
    <property type="entry name" value="PP2C-like"/>
    <property type="match status" value="1"/>
</dbReference>
<comment type="cofactor">
    <cofactor evidence="1">
        <name>Mn(2+)</name>
        <dbReference type="ChEBI" id="CHEBI:29035"/>
    </cofactor>
</comment>
<dbReference type="InterPro" id="IPR000222">
    <property type="entry name" value="PP2C_BS"/>
</dbReference>
<dbReference type="CDD" id="cd00143">
    <property type="entry name" value="PP2Cc"/>
    <property type="match status" value="1"/>
</dbReference>
<keyword evidence="7 10" id="KW-0904">Protein phosphatase</keyword>
<feature type="compositionally biased region" description="Basic and acidic residues" evidence="11">
    <location>
        <begin position="306"/>
        <end position="323"/>
    </location>
</feature>
<comment type="similarity">
    <text evidence="3 10">Belongs to the PP2C family.</text>
</comment>
<evidence type="ECO:0000313" key="14">
    <source>
        <dbReference type="Proteomes" id="UP000186601"/>
    </source>
</evidence>
<evidence type="ECO:0000256" key="8">
    <source>
        <dbReference type="ARBA" id="ARBA00023211"/>
    </source>
</evidence>
<keyword evidence="14" id="KW-1185">Reference proteome</keyword>
<feature type="compositionally biased region" description="Acidic residues" evidence="11">
    <location>
        <begin position="385"/>
        <end position="397"/>
    </location>
</feature>
<sequence length="484" mass="52786">MEDSHAIDLNLDSQDDDSQSNTFFAVYDGHGGASVAKFAGERVHRRLVEDGAYKERRFPEALKNAFLGSDAEMKNSPSFMRDPAGCTAVAALVTKDGRIFVANAGDSRSVISVKGEVKALSNDHKPQNELERTRIVNAGGFIEFGRVNGNLALARALGDFDYKKNNFIGPEEQIITANPEISEHQITEEDEFLVIACDGIWDCLSSQQVIDCIRLLVAQGKELPEVCEIICDHCLAPDTTSGAGIGCDNMTIMIIALLHGRTKQQWYSWVTERTKQGVGYNTPDDLPQLYSASRLMSFRARRQAVEDRQKRYADQQPTQERDNSMGLSPFARILGGTGGISFQPGSNILSDSGVLMFDNEDDSDDDPMDSYPPSSVTKSLRQQLDELESESKDEDDFQKEGNDKSDAPMNDLEAGLTQSSPTRPEGKGKGKEKQLQGEAPSPPKPVSNGDAKPSQLVSEPGGDTPSDAVRAEGLLDSSESPLKV</sequence>
<evidence type="ECO:0000256" key="6">
    <source>
        <dbReference type="ARBA" id="ARBA00022801"/>
    </source>
</evidence>
<gene>
    <name evidence="13" type="ORF">PHLCEN_2v9524</name>
</gene>
<name>A0A2R6NQG6_9APHY</name>
<reference evidence="13 14" key="1">
    <citation type="submission" date="2018-02" db="EMBL/GenBank/DDBJ databases">
        <title>Genome sequence of the basidiomycete white-rot fungus Phlebia centrifuga.</title>
        <authorList>
            <person name="Granchi Z."/>
            <person name="Peng M."/>
            <person name="de Vries R.P."/>
            <person name="Hilden K."/>
            <person name="Makela M.R."/>
            <person name="Grigoriev I."/>
            <person name="Riley R."/>
        </authorList>
    </citation>
    <scope>NUCLEOTIDE SEQUENCE [LARGE SCALE GENOMIC DNA]</scope>
    <source>
        <strain evidence="13 14">FBCC195</strain>
    </source>
</reference>
<evidence type="ECO:0000256" key="2">
    <source>
        <dbReference type="ARBA" id="ARBA00001946"/>
    </source>
</evidence>
<dbReference type="GO" id="GO:0046872">
    <property type="term" value="F:metal ion binding"/>
    <property type="evidence" value="ECO:0007669"/>
    <property type="project" value="UniProtKB-KW"/>
</dbReference>
<keyword evidence="6 10" id="KW-0378">Hydrolase</keyword>
<dbReference type="AlphaFoldDB" id="A0A2R6NQG6"/>
<evidence type="ECO:0000256" key="9">
    <source>
        <dbReference type="ARBA" id="ARBA00048832"/>
    </source>
</evidence>
<feature type="region of interest" description="Disordered" evidence="11">
    <location>
        <begin position="353"/>
        <end position="484"/>
    </location>
</feature>
<dbReference type="InterPro" id="IPR001932">
    <property type="entry name" value="PPM-type_phosphatase-like_dom"/>
</dbReference>
<feature type="region of interest" description="Disordered" evidence="11">
    <location>
        <begin position="306"/>
        <end position="330"/>
    </location>
</feature>
<protein>
    <recommendedName>
        <fullName evidence="4">protein-serine/threonine phosphatase</fullName>
        <ecNumber evidence="4">3.1.3.16</ecNumber>
    </recommendedName>
</protein>
<dbReference type="Gene3D" id="3.60.40.10">
    <property type="entry name" value="PPM-type phosphatase domain"/>
    <property type="match status" value="1"/>
</dbReference>
<keyword evidence="5" id="KW-0479">Metal-binding</keyword>
<accession>A0A2R6NQG6</accession>
<dbReference type="STRING" id="98765.A0A2R6NQG6"/>
<evidence type="ECO:0000256" key="11">
    <source>
        <dbReference type="SAM" id="MobiDB-lite"/>
    </source>
</evidence>
<evidence type="ECO:0000256" key="3">
    <source>
        <dbReference type="ARBA" id="ARBA00006702"/>
    </source>
</evidence>
<dbReference type="EMBL" id="MLYV02000956">
    <property type="protein sequence ID" value="PSR74810.1"/>
    <property type="molecule type" value="Genomic_DNA"/>
</dbReference>
<comment type="caution">
    <text evidence="13">The sequence shown here is derived from an EMBL/GenBank/DDBJ whole genome shotgun (WGS) entry which is preliminary data.</text>
</comment>
<evidence type="ECO:0000256" key="4">
    <source>
        <dbReference type="ARBA" id="ARBA00013081"/>
    </source>
</evidence>
<comment type="cofactor">
    <cofactor evidence="2">
        <name>Mg(2+)</name>
        <dbReference type="ChEBI" id="CHEBI:18420"/>
    </cofactor>
</comment>